<accession>A0A8H8CI15</accession>
<protein>
    <recommendedName>
        <fullName evidence="3">Nephrocystin 3-like N-terminal domain-containing protein</fullName>
    </recommendedName>
</protein>
<gene>
    <name evidence="4" type="ORF">JR316_008318</name>
</gene>
<evidence type="ECO:0000256" key="2">
    <source>
        <dbReference type="SAM" id="MobiDB-lite"/>
    </source>
</evidence>
<dbReference type="InterPro" id="IPR056884">
    <property type="entry name" value="NPHP3-like_N"/>
</dbReference>
<dbReference type="Gene3D" id="3.40.50.300">
    <property type="entry name" value="P-loop containing nucleotide triphosphate hydrolases"/>
    <property type="match status" value="1"/>
</dbReference>
<evidence type="ECO:0000313" key="4">
    <source>
        <dbReference type="EMBL" id="KAG5166236.1"/>
    </source>
</evidence>
<feature type="domain" description="Nephrocystin 3-like N-terminal" evidence="3">
    <location>
        <begin position="119"/>
        <end position="283"/>
    </location>
</feature>
<comment type="caution">
    <text evidence="4">The sequence shown here is derived from an EMBL/GenBank/DDBJ whole genome shotgun (WGS) entry which is preliminary data.</text>
</comment>
<sequence length="653" mass="73343">MSMFKNSSNVLVTGGNFTAHQPVTVTHNHSHNHNHRSVERNRYTPPRKIHRDGECPSSWNRIYRYSTVRPFVDVVGLLLNQSALAGLLDSEERFDAPKCDPDTRLGIIDALSNWVEAGSSSSSSSLLWLHGPAGVGKSALGQQIALLLKEKDNHAGSFFFSRTYPGRNNGRLLIATLAYQLAMNFPPVRTYLAKNLKKNPGVFSLSNKVKMQLLIVDPINALSKSWRYNISNLLFPSRVQPRLMVIDGLDECDDPEIQCDILMVVAYAVQQLRMPFRIIIASRPEAHILSTLRHEIFNTINYTHKNLGEDSEADSDVLTFLTKEFEHIRSNHKLAAYLPESWPSTADIEKLVLKSSSGFIYPATVIKYIKSDHLRPDECLKVILGLSAIDTTDRPYALLDDLYDYIFRNTHLAHRQSIKAIFDVLVIPRVDGDELGVFTTPANLEDLLSFPKGHVEHVLGYLLCLVSLHGRDKPVKLLHASLSDFLLDRNRSGPFFTDVGLAHRSLASGYVKRIQKNGIYEKETTPTNYVLAARHSDEAREHGLPSVKAYAPLDELHEQILRSTPTIRTIINVLLSPRGDDKQSFDTPLTVDMLQQKLTTQAHRDYVAHALDALPYLFDVKDDLVFGLQSSFLGYLLDESRSGSYSAANLYSS</sequence>
<dbReference type="PANTHER" id="PTHR10039:SF14">
    <property type="entry name" value="NACHT DOMAIN-CONTAINING PROTEIN"/>
    <property type="match status" value="1"/>
</dbReference>
<dbReference type="SUPFAM" id="SSF52540">
    <property type="entry name" value="P-loop containing nucleoside triphosphate hydrolases"/>
    <property type="match status" value="1"/>
</dbReference>
<dbReference type="EMBL" id="JAFIQS010000008">
    <property type="protein sequence ID" value="KAG5166236.1"/>
    <property type="molecule type" value="Genomic_DNA"/>
</dbReference>
<evidence type="ECO:0000256" key="1">
    <source>
        <dbReference type="ARBA" id="ARBA00022737"/>
    </source>
</evidence>
<organism evidence="4">
    <name type="scientific">Psilocybe cubensis</name>
    <name type="common">Psychedelic mushroom</name>
    <name type="synonym">Stropharia cubensis</name>
    <dbReference type="NCBI Taxonomy" id="181762"/>
    <lineage>
        <taxon>Eukaryota</taxon>
        <taxon>Fungi</taxon>
        <taxon>Dikarya</taxon>
        <taxon>Basidiomycota</taxon>
        <taxon>Agaricomycotina</taxon>
        <taxon>Agaricomycetes</taxon>
        <taxon>Agaricomycetidae</taxon>
        <taxon>Agaricales</taxon>
        <taxon>Agaricineae</taxon>
        <taxon>Strophariaceae</taxon>
        <taxon>Psilocybe</taxon>
    </lineage>
</organism>
<proteinExistence type="predicted"/>
<evidence type="ECO:0000259" key="3">
    <source>
        <dbReference type="Pfam" id="PF24883"/>
    </source>
</evidence>
<dbReference type="Pfam" id="PF24883">
    <property type="entry name" value="NPHP3_N"/>
    <property type="match status" value="1"/>
</dbReference>
<dbReference type="AlphaFoldDB" id="A0A8H8CI15"/>
<dbReference type="PANTHER" id="PTHR10039">
    <property type="entry name" value="AMELOGENIN"/>
    <property type="match status" value="1"/>
</dbReference>
<name>A0A8H8CI15_PSICU</name>
<keyword evidence="1" id="KW-0677">Repeat</keyword>
<dbReference type="OrthoDB" id="3014077at2759"/>
<dbReference type="InterPro" id="IPR027417">
    <property type="entry name" value="P-loop_NTPase"/>
</dbReference>
<feature type="region of interest" description="Disordered" evidence="2">
    <location>
        <begin position="26"/>
        <end position="51"/>
    </location>
</feature>
<reference evidence="4" key="1">
    <citation type="submission" date="2021-02" db="EMBL/GenBank/DDBJ databases">
        <title>Psilocybe cubensis genome.</title>
        <authorList>
            <person name="Mckernan K.J."/>
            <person name="Crawford S."/>
            <person name="Trippe A."/>
            <person name="Kane L.T."/>
            <person name="Mclaughlin S."/>
        </authorList>
    </citation>
    <scope>NUCLEOTIDE SEQUENCE [LARGE SCALE GENOMIC DNA]</scope>
    <source>
        <strain evidence="4">MGC-MH-2018</strain>
    </source>
</reference>